<evidence type="ECO:0000313" key="2">
    <source>
        <dbReference type="Proteomes" id="UP000315235"/>
    </source>
</evidence>
<proteinExistence type="predicted"/>
<protein>
    <submittedName>
        <fullName evidence="1">Entry exclusion lipoprotein TrbK</fullName>
    </submittedName>
</protein>
<organism evidence="1 2">
    <name type="scientific">Pseudomonas mangiferae</name>
    <dbReference type="NCBI Taxonomy" id="2593654"/>
    <lineage>
        <taxon>Bacteria</taxon>
        <taxon>Pseudomonadati</taxon>
        <taxon>Pseudomonadota</taxon>
        <taxon>Gammaproteobacteria</taxon>
        <taxon>Pseudomonadales</taxon>
        <taxon>Pseudomonadaceae</taxon>
        <taxon>Pseudomonas</taxon>
    </lineage>
</organism>
<name>A0A553H3S6_9PSED</name>
<keyword evidence="2" id="KW-1185">Reference proteome</keyword>
<dbReference type="Proteomes" id="UP000315235">
    <property type="component" value="Unassembled WGS sequence"/>
</dbReference>
<dbReference type="NCBIfam" id="TIGR04359">
    <property type="entry name" value="TrbK_RP4"/>
    <property type="match status" value="1"/>
</dbReference>
<dbReference type="RefSeq" id="WP_143487033.1">
    <property type="nucleotide sequence ID" value="NZ_VJOY01000002.1"/>
</dbReference>
<evidence type="ECO:0000313" key="1">
    <source>
        <dbReference type="EMBL" id="TRX76405.1"/>
    </source>
</evidence>
<accession>A0A553H3S6</accession>
<dbReference type="OrthoDB" id="8969477at2"/>
<dbReference type="AlphaFoldDB" id="A0A553H3S6"/>
<comment type="caution">
    <text evidence="1">The sequence shown here is derived from an EMBL/GenBank/DDBJ whole genome shotgun (WGS) entry which is preliminary data.</text>
</comment>
<dbReference type="EMBL" id="VJOY01000002">
    <property type="protein sequence ID" value="TRX76405.1"/>
    <property type="molecule type" value="Genomic_DNA"/>
</dbReference>
<keyword evidence="1" id="KW-0449">Lipoprotein</keyword>
<gene>
    <name evidence="1" type="primary">trbK</name>
    <name evidence="1" type="ORF">FM069_04230</name>
</gene>
<sequence length="91" mass="9852">MNKMMLLAGFAATTLVGCDSKPPVLPMPEVNDTNCQIEVIKNIDDKPTRETFAGLCSRRSPEAGGIAPTEKPLNWLELADPASLKEQEAKP</sequence>
<dbReference type="InterPro" id="IPR027584">
    <property type="entry name" value="TrbK_RP4"/>
</dbReference>
<reference evidence="1 2" key="1">
    <citation type="submission" date="2019-07" db="EMBL/GenBank/DDBJ databases">
        <title>Pseudomonas mangiferae sp. nov., isolated from bark of mango tree in Thailand.</title>
        <authorList>
            <person name="Srisuk N."/>
            <person name="Anurat P."/>
        </authorList>
    </citation>
    <scope>NUCLEOTIDE SEQUENCE [LARGE SCALE GENOMIC DNA]</scope>
    <source>
        <strain evidence="1 2">DMKU_BBB3-04</strain>
    </source>
</reference>
<dbReference type="PROSITE" id="PS51257">
    <property type="entry name" value="PROKAR_LIPOPROTEIN"/>
    <property type="match status" value="1"/>
</dbReference>